<evidence type="ECO:0000256" key="1">
    <source>
        <dbReference type="ARBA" id="ARBA00011073"/>
    </source>
</evidence>
<dbReference type="SUPFAM" id="SSF52743">
    <property type="entry name" value="Subtilisin-like"/>
    <property type="match status" value="1"/>
</dbReference>
<organism evidence="11 12">
    <name type="scientific">Hibiscus trionum</name>
    <name type="common">Flower of an hour</name>
    <dbReference type="NCBI Taxonomy" id="183268"/>
    <lineage>
        <taxon>Eukaryota</taxon>
        <taxon>Viridiplantae</taxon>
        <taxon>Streptophyta</taxon>
        <taxon>Embryophyta</taxon>
        <taxon>Tracheophyta</taxon>
        <taxon>Spermatophyta</taxon>
        <taxon>Magnoliopsida</taxon>
        <taxon>eudicotyledons</taxon>
        <taxon>Gunneridae</taxon>
        <taxon>Pentapetalae</taxon>
        <taxon>rosids</taxon>
        <taxon>malvids</taxon>
        <taxon>Malvales</taxon>
        <taxon>Malvaceae</taxon>
        <taxon>Malvoideae</taxon>
        <taxon>Hibiscus</taxon>
    </lineage>
</organism>
<feature type="compositionally biased region" description="Polar residues" evidence="8">
    <location>
        <begin position="152"/>
        <end position="166"/>
    </location>
</feature>
<dbReference type="CDD" id="cd02120">
    <property type="entry name" value="PA_subtilisin_like"/>
    <property type="match status" value="1"/>
</dbReference>
<evidence type="ECO:0008006" key="13">
    <source>
        <dbReference type="Google" id="ProtNLM"/>
    </source>
</evidence>
<keyword evidence="3" id="KW-0732">Signal</keyword>
<dbReference type="InterPro" id="IPR023828">
    <property type="entry name" value="Peptidase_S8_Ser-AS"/>
</dbReference>
<dbReference type="FunFam" id="3.40.50.200:FF:000006">
    <property type="entry name" value="Subtilisin-like protease SBT1.5"/>
    <property type="match status" value="1"/>
</dbReference>
<comment type="similarity">
    <text evidence="1 7">Belongs to the peptidase S8 family.</text>
</comment>
<dbReference type="InterPro" id="IPR000209">
    <property type="entry name" value="Peptidase_S8/S53_dom"/>
</dbReference>
<dbReference type="GO" id="GO:0006508">
    <property type="term" value="P:proteolysis"/>
    <property type="evidence" value="ECO:0007669"/>
    <property type="project" value="UniProtKB-KW"/>
</dbReference>
<dbReference type="PROSITE" id="PS51892">
    <property type="entry name" value="SUBTILASE"/>
    <property type="match status" value="1"/>
</dbReference>
<dbReference type="InterPro" id="IPR034197">
    <property type="entry name" value="Peptidases_S8_3"/>
</dbReference>
<evidence type="ECO:0000313" key="12">
    <source>
        <dbReference type="Proteomes" id="UP001165190"/>
    </source>
</evidence>
<dbReference type="InterPro" id="IPR037045">
    <property type="entry name" value="S8pro/Inhibitor_I9_sf"/>
</dbReference>
<dbReference type="OrthoDB" id="206201at2759"/>
<evidence type="ECO:0000256" key="4">
    <source>
        <dbReference type="ARBA" id="ARBA00022801"/>
    </source>
</evidence>
<evidence type="ECO:0000256" key="8">
    <source>
        <dbReference type="SAM" id="MobiDB-lite"/>
    </source>
</evidence>
<evidence type="ECO:0000256" key="7">
    <source>
        <dbReference type="PROSITE-ProRule" id="PRU01240"/>
    </source>
</evidence>
<protein>
    <recommendedName>
        <fullName evidence="13">Cucumisin</fullName>
    </recommendedName>
</protein>
<dbReference type="InterPro" id="IPR041469">
    <property type="entry name" value="Subtilisin-like_FN3"/>
</dbReference>
<dbReference type="EMBL" id="BSYR01000022">
    <property type="protein sequence ID" value="GMI87189.1"/>
    <property type="molecule type" value="Genomic_DNA"/>
</dbReference>
<keyword evidence="12" id="KW-1185">Reference proteome</keyword>
<dbReference type="Proteomes" id="UP001165190">
    <property type="component" value="Unassembled WGS sequence"/>
</dbReference>
<dbReference type="Gene3D" id="2.60.40.2310">
    <property type="match status" value="1"/>
</dbReference>
<dbReference type="InterPro" id="IPR045051">
    <property type="entry name" value="SBT"/>
</dbReference>
<proteinExistence type="inferred from homology"/>
<evidence type="ECO:0000256" key="6">
    <source>
        <dbReference type="PIRSR" id="PIRSR615500-1"/>
    </source>
</evidence>
<keyword evidence="2 7" id="KW-0645">Protease</keyword>
<evidence type="ECO:0000259" key="10">
    <source>
        <dbReference type="Pfam" id="PF17766"/>
    </source>
</evidence>
<dbReference type="Pfam" id="PF00082">
    <property type="entry name" value="Peptidase_S8"/>
    <property type="match status" value="1"/>
</dbReference>
<feature type="compositionally biased region" description="Low complexity" evidence="8">
    <location>
        <begin position="115"/>
        <end position="124"/>
    </location>
</feature>
<evidence type="ECO:0000313" key="11">
    <source>
        <dbReference type="EMBL" id="GMI87189.1"/>
    </source>
</evidence>
<dbReference type="Gene3D" id="3.40.50.200">
    <property type="entry name" value="Peptidase S8/S53 domain"/>
    <property type="match status" value="1"/>
</dbReference>
<keyword evidence="4 7" id="KW-0378">Hydrolase</keyword>
<feature type="active site" description="Charge relay system" evidence="6 7">
    <location>
        <position position="498"/>
    </location>
</feature>
<dbReference type="InterPro" id="IPR036852">
    <property type="entry name" value="Peptidase_S8/S53_dom_sf"/>
</dbReference>
<sequence length="1034" mass="108583">MGHLADWCFKRFDQSFVGDSASLYKTVSTDGGSGSGSANVCSLDSNPLNASTSSSASGCVHCANASVASGSGSPGNGQWPSCMSDGLYTFDSSVTSLSSSSVLPSSPSCPPVPSGSPVGSAGPVIDEGVPESSSSVAVLPQPECVAEAPSAEPTSFPSVPVASSSDGPACESPGLVDVQVDLAPGPAPLSSSVVVDVSAVPACSVPSSHPMLTRSKLGIFKPKSYTAALVAEKVPDTIDQALQVPARKDAVMAEYNLVFHRTVTNVGSAVSTYKVIVKAPPGLVIQVQPSVLSFKSLGQKLSFAVTVGAEVGNSMISGALIWDDGVHQVYIVYMGDLPKGDVSISDLHIGMLQDVVPSAASDLLVYSYRRSFNGFAAKLTADEANKMKGKEGVVSVFLSQKKQLHTSRSWEFMGYNKKMKRSVIESDIIVGMLDTGIWPESESFNDTGFGPIPYRWKGTCQNLANFTCNKKIIGARYYLTDGENGPEDFISPRDAEGHGTHTSSIAAGGLVSHANLYGIARGTARGGVPSARIAVYKICWSEGCSDQDILAAFDDAIADGVDIISLSVGSVIPMDYFEDPIAIGAFHAMKNGILTSNSAGNGGPALASVTNLSPWSLSVAASTIDRKFVAKVQLGNGQIYEGATINIFDLEGKMYPFIYGGEAPNATIGPSASYYSRFCFPGSLNSTLVKGKIVFCEYFTDPEGVMQAGAAGAVFQETGYKDYQFSYPLPLSTVNMNDGRMILNYLNTTENPTATIFRTTQDNNQFAPFVVSFSSRGPNPITADILKPDLTAPGVDILAAWSEAASVSDSEGDTHTTKYNIISGTSMSCPHATGAAAYVKSFHPTWSPAAIRSALMTTAMPMTSNNNIDAEFAYGAGHINPLQAIDPGLVYDAGEIDYVKFLCGQGYTVTNIQLISGNSSSCSDDTNGTVWDLNYPSFALSSTPGKSVTRVFHRTVTNVGRGVSTYIAVINAPPGLIIQVQPSVLSFEHVGQTQSFVVTVAAELGNSIISGSLIWDDGDHKVKSPIVAYASILQ</sequence>
<feature type="active site" description="Charge relay system" evidence="6 7">
    <location>
        <position position="826"/>
    </location>
</feature>
<comment type="caution">
    <text evidence="11">The sequence shown here is derived from an EMBL/GenBank/DDBJ whole genome shotgun (WGS) entry which is preliminary data.</text>
</comment>
<feature type="domain" description="Subtilisin-like protease fibronectin type-III" evidence="10">
    <location>
        <begin position="254"/>
        <end position="331"/>
    </location>
</feature>
<dbReference type="Gene3D" id="3.30.70.80">
    <property type="entry name" value="Peptidase S8 propeptide/proteinase inhibitor I9"/>
    <property type="match status" value="1"/>
</dbReference>
<evidence type="ECO:0000256" key="3">
    <source>
        <dbReference type="ARBA" id="ARBA00022729"/>
    </source>
</evidence>
<feature type="domain" description="Subtilisin-like protease fibronectin type-III" evidence="10">
    <location>
        <begin position="932"/>
        <end position="1027"/>
    </location>
</feature>
<feature type="region of interest" description="Disordered" evidence="8">
    <location>
        <begin position="104"/>
        <end position="170"/>
    </location>
</feature>
<evidence type="ECO:0000259" key="9">
    <source>
        <dbReference type="Pfam" id="PF00082"/>
    </source>
</evidence>
<dbReference type="PANTHER" id="PTHR10795">
    <property type="entry name" value="PROPROTEIN CONVERTASE SUBTILISIN/KEXIN"/>
    <property type="match status" value="1"/>
</dbReference>
<gene>
    <name evidence="11" type="ORF">HRI_002388100</name>
</gene>
<dbReference type="Gene3D" id="3.50.30.30">
    <property type="match status" value="1"/>
</dbReference>
<evidence type="ECO:0000256" key="2">
    <source>
        <dbReference type="ARBA" id="ARBA00022670"/>
    </source>
</evidence>
<dbReference type="GO" id="GO:0004252">
    <property type="term" value="F:serine-type endopeptidase activity"/>
    <property type="evidence" value="ECO:0007669"/>
    <property type="project" value="UniProtKB-UniRule"/>
</dbReference>
<keyword evidence="5 7" id="KW-0720">Serine protease</keyword>
<accession>A0A9W7I0R5</accession>
<dbReference type="AlphaFoldDB" id="A0A9W7I0R5"/>
<dbReference type="PROSITE" id="PS00138">
    <property type="entry name" value="SUBTILASE_SER"/>
    <property type="match status" value="1"/>
</dbReference>
<feature type="domain" description="Peptidase S8/S53" evidence="9">
    <location>
        <begin position="426"/>
        <end position="877"/>
    </location>
</feature>
<evidence type="ECO:0000256" key="5">
    <source>
        <dbReference type="ARBA" id="ARBA00022825"/>
    </source>
</evidence>
<feature type="active site" description="Charge relay system" evidence="6 7">
    <location>
        <position position="434"/>
    </location>
</feature>
<dbReference type="InterPro" id="IPR015500">
    <property type="entry name" value="Peptidase_S8_subtilisin-rel"/>
</dbReference>
<dbReference type="PRINTS" id="PR00723">
    <property type="entry name" value="SUBTILISIN"/>
</dbReference>
<name>A0A9W7I0R5_HIBTR</name>
<dbReference type="CDD" id="cd04852">
    <property type="entry name" value="Peptidases_S8_3"/>
    <property type="match status" value="1"/>
</dbReference>
<reference evidence="11" key="1">
    <citation type="submission" date="2023-05" db="EMBL/GenBank/DDBJ databases">
        <title>Genome and transcriptome analyses reveal genes involved in the formation of fine ridges on petal epidermal cells in Hibiscus trionum.</title>
        <authorList>
            <person name="Koshimizu S."/>
            <person name="Masuda S."/>
            <person name="Ishii T."/>
            <person name="Shirasu K."/>
            <person name="Hoshino A."/>
            <person name="Arita M."/>
        </authorList>
    </citation>
    <scope>NUCLEOTIDE SEQUENCE</scope>
    <source>
        <strain evidence="11">Hamamatsu line</strain>
    </source>
</reference>
<dbReference type="Pfam" id="PF17766">
    <property type="entry name" value="fn3_6"/>
    <property type="match status" value="2"/>
</dbReference>